<dbReference type="PANTHER" id="PTHR43531">
    <property type="entry name" value="PROTEIN ICFG"/>
    <property type="match status" value="1"/>
</dbReference>
<dbReference type="GO" id="GO:0007165">
    <property type="term" value="P:signal transduction"/>
    <property type="evidence" value="ECO:0007669"/>
    <property type="project" value="UniProtKB-KW"/>
</dbReference>
<dbReference type="Pfam" id="PF00015">
    <property type="entry name" value="MCPsignal"/>
    <property type="match status" value="1"/>
</dbReference>
<evidence type="ECO:0000256" key="3">
    <source>
        <dbReference type="ARBA" id="ARBA00029447"/>
    </source>
</evidence>
<evidence type="ECO:0000313" key="9">
    <source>
        <dbReference type="EMBL" id="TXJ30248.1"/>
    </source>
</evidence>
<dbReference type="Gene3D" id="1.10.287.950">
    <property type="entry name" value="Methyl-accepting chemotaxis protein"/>
    <property type="match status" value="1"/>
</dbReference>
<dbReference type="PROSITE" id="PS50111">
    <property type="entry name" value="CHEMOTAXIS_TRANSDUC_2"/>
    <property type="match status" value="1"/>
</dbReference>
<dbReference type="EMBL" id="SAXX01000024">
    <property type="protein sequence ID" value="TXJ30248.1"/>
    <property type="molecule type" value="Genomic_DNA"/>
</dbReference>
<evidence type="ECO:0000313" key="10">
    <source>
        <dbReference type="Proteomes" id="UP000324707"/>
    </source>
</evidence>
<name>A0A5C8DYK9_9SPIR</name>
<protein>
    <submittedName>
        <fullName evidence="9">Methyl-accepting chemotaxis protein</fullName>
    </submittedName>
</protein>
<dbReference type="CDD" id="cd18773">
    <property type="entry name" value="PDC1_HK_sensor"/>
    <property type="match status" value="1"/>
</dbReference>
<keyword evidence="6" id="KW-0812">Transmembrane</keyword>
<dbReference type="Pfam" id="PF00672">
    <property type="entry name" value="HAMP"/>
    <property type="match status" value="1"/>
</dbReference>
<feature type="coiled-coil region" evidence="5">
    <location>
        <begin position="364"/>
        <end position="391"/>
    </location>
</feature>
<keyword evidence="6" id="KW-0472">Membrane</keyword>
<proteinExistence type="inferred from homology"/>
<keyword evidence="4" id="KW-0807">Transducer</keyword>
<feature type="transmembrane region" description="Helical" evidence="6">
    <location>
        <begin position="12"/>
        <end position="34"/>
    </location>
</feature>
<evidence type="ECO:0000259" key="7">
    <source>
        <dbReference type="PROSITE" id="PS50111"/>
    </source>
</evidence>
<dbReference type="InterPro" id="IPR004089">
    <property type="entry name" value="MCPsignal_dom"/>
</dbReference>
<organism evidence="9 10">
    <name type="scientific">Brachyspira aalborgi</name>
    <dbReference type="NCBI Taxonomy" id="29522"/>
    <lineage>
        <taxon>Bacteria</taxon>
        <taxon>Pseudomonadati</taxon>
        <taxon>Spirochaetota</taxon>
        <taxon>Spirochaetia</taxon>
        <taxon>Brachyspirales</taxon>
        <taxon>Brachyspiraceae</taxon>
        <taxon>Brachyspira</taxon>
    </lineage>
</organism>
<accession>A0A5C8DYK9</accession>
<keyword evidence="2" id="KW-0145">Chemotaxis</keyword>
<dbReference type="PRINTS" id="PR00260">
    <property type="entry name" value="CHEMTRNSDUCR"/>
</dbReference>
<evidence type="ECO:0000256" key="1">
    <source>
        <dbReference type="ARBA" id="ARBA00004370"/>
    </source>
</evidence>
<feature type="transmembrane region" description="Helical" evidence="6">
    <location>
        <begin position="288"/>
        <end position="311"/>
    </location>
</feature>
<dbReference type="CDD" id="cd12912">
    <property type="entry name" value="PDC2_MCP_like"/>
    <property type="match status" value="1"/>
</dbReference>
<dbReference type="CDD" id="cd06225">
    <property type="entry name" value="HAMP"/>
    <property type="match status" value="1"/>
</dbReference>
<dbReference type="AlphaFoldDB" id="A0A5C8DYK9"/>
<dbReference type="InterPro" id="IPR003660">
    <property type="entry name" value="HAMP_dom"/>
</dbReference>
<dbReference type="FunFam" id="1.10.287.950:FF:000001">
    <property type="entry name" value="Methyl-accepting chemotaxis sensory transducer"/>
    <property type="match status" value="1"/>
</dbReference>
<feature type="domain" description="HAMP" evidence="8">
    <location>
        <begin position="312"/>
        <end position="365"/>
    </location>
</feature>
<dbReference type="SMART" id="SM00283">
    <property type="entry name" value="MA"/>
    <property type="match status" value="1"/>
</dbReference>
<sequence>MHKLQSLKVRMPLIIIGLFVLAIAVLVVVTQVMVTNTINKVTYSGFDNTVMGYASLMDTWFEDQLDISKVYVKSDPVRNYLTMRTEETRNAALTRLRVFNGDNQYTINMGITDINGNVLIDASNASLIGQNIFSIHPDLRQKVQGNRDAAFGDNITRSLTTGGWSLVLISKVYDRYDIANNRVIGYLYYMLDWSYLIKERVEQLVIGETGALFCADDTLTIKIHSKIESINSTLPQDFSKAFEDKKGIINYVFNGEDRVAAYTTLTYRPWVLGISMTKQEIEKDNVRVVRAIIIISLVSIIIMAILVSLFIKSITTPLGLITGLSKEIADGDLRTTKQKIHRKDELGELSNAFVAMRKKLVATIHKVEDSANQISAAAKELAEQNTDLSRRTESQAASIEETSASMNEISNNIRQSSNDSVNGNKMIMDSKDSIENAGNIISETTKNIEEVHEASSKIKDITKIIEDIAFQTNILALNASVEAARAGEQGKGFAVVASEVRNLAQTTQTSVKSITDLIENVYNKIDKATETARESQTIFVEIQNKIDEASTMMQNISHSAVEQQSGIDQIKIAIEEMDTTTQRNAALVEEATASADVLFSQSKELMDAIHIFQLPENNSDR</sequence>
<keyword evidence="6" id="KW-1133">Transmembrane helix</keyword>
<dbReference type="SUPFAM" id="SSF58104">
    <property type="entry name" value="Methyl-accepting chemotaxis protein (MCP) signaling domain"/>
    <property type="match status" value="1"/>
</dbReference>
<evidence type="ECO:0000256" key="4">
    <source>
        <dbReference type="PROSITE-ProRule" id="PRU00284"/>
    </source>
</evidence>
<dbReference type="CDD" id="cd11386">
    <property type="entry name" value="MCP_signal"/>
    <property type="match status" value="1"/>
</dbReference>
<dbReference type="GO" id="GO:0005886">
    <property type="term" value="C:plasma membrane"/>
    <property type="evidence" value="ECO:0007669"/>
    <property type="project" value="TreeGrafter"/>
</dbReference>
<gene>
    <name evidence="9" type="ORF">EPJ69_11265</name>
</gene>
<evidence type="ECO:0000256" key="6">
    <source>
        <dbReference type="SAM" id="Phobius"/>
    </source>
</evidence>
<evidence type="ECO:0000259" key="8">
    <source>
        <dbReference type="PROSITE" id="PS50885"/>
    </source>
</evidence>
<dbReference type="SMART" id="SM00304">
    <property type="entry name" value="HAMP"/>
    <property type="match status" value="1"/>
</dbReference>
<comment type="subcellular location">
    <subcellularLocation>
        <location evidence="1">Membrane</location>
    </subcellularLocation>
</comment>
<comment type="caution">
    <text evidence="9">The sequence shown here is derived from an EMBL/GenBank/DDBJ whole genome shotgun (WGS) entry which is preliminary data.</text>
</comment>
<dbReference type="InterPro" id="IPR004090">
    <property type="entry name" value="Chemotax_Me-accpt_rcpt"/>
</dbReference>
<evidence type="ECO:0000256" key="2">
    <source>
        <dbReference type="ARBA" id="ARBA00022500"/>
    </source>
</evidence>
<feature type="domain" description="Methyl-accepting transducer" evidence="7">
    <location>
        <begin position="370"/>
        <end position="599"/>
    </location>
</feature>
<keyword evidence="5" id="KW-0175">Coiled coil</keyword>
<comment type="similarity">
    <text evidence="3">Belongs to the methyl-accepting chemotaxis (MCP) protein family.</text>
</comment>
<dbReference type="Proteomes" id="UP000324707">
    <property type="component" value="Unassembled WGS sequence"/>
</dbReference>
<dbReference type="InterPro" id="IPR051310">
    <property type="entry name" value="MCP_chemotaxis"/>
</dbReference>
<dbReference type="GO" id="GO:0006935">
    <property type="term" value="P:chemotaxis"/>
    <property type="evidence" value="ECO:0007669"/>
    <property type="project" value="UniProtKB-KW"/>
</dbReference>
<dbReference type="Gene3D" id="3.30.450.20">
    <property type="entry name" value="PAS domain"/>
    <property type="match status" value="1"/>
</dbReference>
<reference evidence="9 10" key="1">
    <citation type="journal article" date="1992" name="Lakartidningen">
        <title>[Penicillin V and not amoxicillin is the first choice preparation in acute otitis].</title>
        <authorList>
            <person name="Kamme C."/>
            <person name="Lundgren K."/>
            <person name="Prellner K."/>
        </authorList>
    </citation>
    <scope>NUCLEOTIDE SEQUENCE [LARGE SCALE GENOMIC DNA]</scope>
    <source>
        <strain evidence="9 10">PC5538III-lc</strain>
    </source>
</reference>
<dbReference type="PROSITE" id="PS50885">
    <property type="entry name" value="HAMP"/>
    <property type="match status" value="1"/>
</dbReference>
<dbReference type="PANTHER" id="PTHR43531:SF11">
    <property type="entry name" value="METHYL-ACCEPTING CHEMOTAXIS PROTEIN 3"/>
    <property type="match status" value="1"/>
</dbReference>
<evidence type="ECO:0000256" key="5">
    <source>
        <dbReference type="SAM" id="Coils"/>
    </source>
</evidence>
<dbReference type="GO" id="GO:0004888">
    <property type="term" value="F:transmembrane signaling receptor activity"/>
    <property type="evidence" value="ECO:0007669"/>
    <property type="project" value="InterPro"/>
</dbReference>